<dbReference type="InterPro" id="IPR051154">
    <property type="entry name" value="Prespore-cell_inducing_factor"/>
</dbReference>
<organism evidence="1 2">
    <name type="scientific">Dictyostelium purpureum</name>
    <name type="common">Slime mold</name>
    <dbReference type="NCBI Taxonomy" id="5786"/>
    <lineage>
        <taxon>Eukaryota</taxon>
        <taxon>Amoebozoa</taxon>
        <taxon>Evosea</taxon>
        <taxon>Eumycetozoa</taxon>
        <taxon>Dictyostelia</taxon>
        <taxon>Dictyosteliales</taxon>
        <taxon>Dictyosteliaceae</taxon>
        <taxon>Dictyostelium</taxon>
    </lineage>
</organism>
<evidence type="ECO:0008006" key="3">
    <source>
        <dbReference type="Google" id="ProtNLM"/>
    </source>
</evidence>
<dbReference type="GO" id="GO:0005576">
    <property type="term" value="C:extracellular region"/>
    <property type="evidence" value="ECO:0000318"/>
    <property type="project" value="GO_Central"/>
</dbReference>
<dbReference type="PANTHER" id="PTHR31137">
    <property type="entry name" value="PROTEIN PSIB-RELATED-RELATED"/>
    <property type="match status" value="1"/>
</dbReference>
<evidence type="ECO:0000313" key="2">
    <source>
        <dbReference type="Proteomes" id="UP000001064"/>
    </source>
</evidence>
<dbReference type="RefSeq" id="XP_003285162.1">
    <property type="nucleotide sequence ID" value="XM_003285114.1"/>
</dbReference>
<accession>F0ZCN2</accession>
<sequence length="265" mass="31341">MLYWYDTTENRNNDFRMSNVPDNTYTEDLDCIQPFLNDDQGMLYNKGEFRTFATIIQGEPLEVFLNQNNSTDFNKYNYYENAKQVIETSEDDDSYIQDNIVLVKNEDSFDQWTNLIDPSVTLTGSQFFQIDPSNTSYYYNESFFPIDGLGFGEYEQKNKNHNYFWCSRIRFLSQVPMDQDKEMIIKYGASDDKFLFVNDELVYSFIGVTDRHEKEILINNNTDINGRETMQPGDKFVIDFINCNRKDRDDYHLLSIDANFPLFCI</sequence>
<evidence type="ECO:0000313" key="1">
    <source>
        <dbReference type="EMBL" id="EGC38301.1"/>
    </source>
</evidence>
<dbReference type="GeneID" id="10502401"/>
<dbReference type="FunCoup" id="F0ZCN2">
    <property type="interactions" value="26"/>
</dbReference>
<dbReference type="OrthoDB" id="10609742at2759"/>
<dbReference type="VEuPathDB" id="AmoebaDB:DICPUDRAFT_91455"/>
<dbReference type="AlphaFoldDB" id="F0ZCN2"/>
<name>F0ZCN2_DICPU</name>
<gene>
    <name evidence="1" type="ORF">DICPUDRAFT_91455</name>
</gene>
<dbReference type="InParanoid" id="F0ZCN2"/>
<dbReference type="PANTHER" id="PTHR31137:SF4">
    <property type="entry name" value="PA14 DOMAIN-CONTAINING PROTEIN"/>
    <property type="match status" value="1"/>
</dbReference>
<dbReference type="EMBL" id="GL870979">
    <property type="protein sequence ID" value="EGC38301.1"/>
    <property type="molecule type" value="Genomic_DNA"/>
</dbReference>
<dbReference type="KEGG" id="dpp:DICPUDRAFT_91455"/>
<protein>
    <recommendedName>
        <fullName evidence="3">PA14 domain-containing protein</fullName>
    </recommendedName>
</protein>
<proteinExistence type="predicted"/>
<dbReference type="STRING" id="5786.F0ZCN2"/>
<keyword evidence="2" id="KW-1185">Reference proteome</keyword>
<dbReference type="Proteomes" id="UP000001064">
    <property type="component" value="Unassembled WGS sequence"/>
</dbReference>
<reference evidence="2" key="1">
    <citation type="journal article" date="2011" name="Genome Biol.">
        <title>Comparative genomics of the social amoebae Dictyostelium discoideum and Dictyostelium purpureum.</title>
        <authorList>
            <consortium name="US DOE Joint Genome Institute (JGI-PGF)"/>
            <person name="Sucgang R."/>
            <person name="Kuo A."/>
            <person name="Tian X."/>
            <person name="Salerno W."/>
            <person name="Parikh A."/>
            <person name="Feasley C.L."/>
            <person name="Dalin E."/>
            <person name="Tu H."/>
            <person name="Huang E."/>
            <person name="Barry K."/>
            <person name="Lindquist E."/>
            <person name="Shapiro H."/>
            <person name="Bruce D."/>
            <person name="Schmutz J."/>
            <person name="Salamov A."/>
            <person name="Fey P."/>
            <person name="Gaudet P."/>
            <person name="Anjard C."/>
            <person name="Babu M.M."/>
            <person name="Basu S."/>
            <person name="Bushmanova Y."/>
            <person name="van der Wel H."/>
            <person name="Katoh-Kurasawa M."/>
            <person name="Dinh C."/>
            <person name="Coutinho P.M."/>
            <person name="Saito T."/>
            <person name="Elias M."/>
            <person name="Schaap P."/>
            <person name="Kay R.R."/>
            <person name="Henrissat B."/>
            <person name="Eichinger L."/>
            <person name="Rivero F."/>
            <person name="Putnam N.H."/>
            <person name="West C.M."/>
            <person name="Loomis W.F."/>
            <person name="Chisholm R.L."/>
            <person name="Shaulsky G."/>
            <person name="Strassmann J.E."/>
            <person name="Queller D.C."/>
            <person name="Kuspa A."/>
            <person name="Grigoriev I.V."/>
        </authorList>
    </citation>
    <scope>NUCLEOTIDE SEQUENCE [LARGE SCALE GENOMIC DNA]</scope>
    <source>
        <strain evidence="2">QSDP1</strain>
    </source>
</reference>